<comment type="similarity">
    <text evidence="1 8">Belongs to the SOS response-associated peptidase family.</text>
</comment>
<dbReference type="InterPro" id="IPR003738">
    <property type="entry name" value="SRAP"/>
</dbReference>
<keyword evidence="4 8" id="KW-0378">Hydrolase</keyword>
<keyword evidence="3" id="KW-0227">DNA damage</keyword>
<proteinExistence type="inferred from homology"/>
<dbReference type="KEGG" id="afx:JZ786_11265"/>
<dbReference type="GO" id="GO:0106300">
    <property type="term" value="P:protein-DNA covalent cross-linking repair"/>
    <property type="evidence" value="ECO:0007669"/>
    <property type="project" value="InterPro"/>
</dbReference>
<dbReference type="PANTHER" id="PTHR13604:SF0">
    <property type="entry name" value="ABASIC SITE PROCESSING PROTEIN HMCES"/>
    <property type="match status" value="1"/>
</dbReference>
<accession>A0A9X7Z9P0</accession>
<evidence type="ECO:0000256" key="1">
    <source>
        <dbReference type="ARBA" id="ARBA00008136"/>
    </source>
</evidence>
<dbReference type="EC" id="3.4.-.-" evidence="8"/>
<dbReference type="GO" id="GO:0016829">
    <property type="term" value="F:lyase activity"/>
    <property type="evidence" value="ECO:0007669"/>
    <property type="project" value="UniProtKB-KW"/>
</dbReference>
<keyword evidence="10" id="KW-1185">Reference proteome</keyword>
<dbReference type="SUPFAM" id="SSF143081">
    <property type="entry name" value="BB1717-like"/>
    <property type="match status" value="1"/>
</dbReference>
<organism evidence="9 10">
    <name type="scientific">Alicyclobacillus mengziensis</name>
    <dbReference type="NCBI Taxonomy" id="2931921"/>
    <lineage>
        <taxon>Bacteria</taxon>
        <taxon>Bacillati</taxon>
        <taxon>Bacillota</taxon>
        <taxon>Bacilli</taxon>
        <taxon>Bacillales</taxon>
        <taxon>Alicyclobacillaceae</taxon>
        <taxon>Alicyclobacillus</taxon>
    </lineage>
</organism>
<evidence type="ECO:0000256" key="3">
    <source>
        <dbReference type="ARBA" id="ARBA00022763"/>
    </source>
</evidence>
<gene>
    <name evidence="9" type="ORF">JZ786_11265</name>
</gene>
<dbReference type="EMBL" id="CP071182">
    <property type="protein sequence ID" value="QSO49816.1"/>
    <property type="molecule type" value="Genomic_DNA"/>
</dbReference>
<keyword evidence="2 8" id="KW-0645">Protease</keyword>
<sequence>MCGRFSLAYEDWGEMLNYWGVVNTDFAQGPRYNVAPGQDISAVIDSPSGHRIGRLRWGLVPSFAVNSKPAIQSINARLETVLQKPMFKRLVARRRCVIPADGFFEWKRSGANKQPYRIVIDERPFFGFAGLYDTWTRPDGTRVSTCLILTTKANEMMAEIHDRMPLILTEEAEKIWLDSGISDGEFVCSSLDPYPARHMRAYPVSSLVGNVRNDSKACIEPLQVF</sequence>
<dbReference type="GO" id="GO:0008233">
    <property type="term" value="F:peptidase activity"/>
    <property type="evidence" value="ECO:0007669"/>
    <property type="project" value="UniProtKB-KW"/>
</dbReference>
<evidence type="ECO:0000313" key="9">
    <source>
        <dbReference type="EMBL" id="QSO49816.1"/>
    </source>
</evidence>
<dbReference type="GO" id="GO:0003697">
    <property type="term" value="F:single-stranded DNA binding"/>
    <property type="evidence" value="ECO:0007669"/>
    <property type="project" value="InterPro"/>
</dbReference>
<evidence type="ECO:0000256" key="4">
    <source>
        <dbReference type="ARBA" id="ARBA00022801"/>
    </source>
</evidence>
<evidence type="ECO:0000313" key="10">
    <source>
        <dbReference type="Proteomes" id="UP000663505"/>
    </source>
</evidence>
<dbReference type="AlphaFoldDB" id="A0A9X7Z9P0"/>
<protein>
    <recommendedName>
        <fullName evidence="8">Abasic site processing protein</fullName>
        <ecNumber evidence="8">3.4.-.-</ecNumber>
    </recommendedName>
</protein>
<dbReference type="Gene3D" id="3.90.1680.10">
    <property type="entry name" value="SOS response associated peptidase-like"/>
    <property type="match status" value="1"/>
</dbReference>
<evidence type="ECO:0000256" key="7">
    <source>
        <dbReference type="ARBA" id="ARBA00023239"/>
    </source>
</evidence>
<keyword evidence="6" id="KW-0238">DNA-binding</keyword>
<dbReference type="PANTHER" id="PTHR13604">
    <property type="entry name" value="DC12-RELATED"/>
    <property type="match status" value="1"/>
</dbReference>
<dbReference type="GO" id="GO:0006508">
    <property type="term" value="P:proteolysis"/>
    <property type="evidence" value="ECO:0007669"/>
    <property type="project" value="UniProtKB-KW"/>
</dbReference>
<dbReference type="Proteomes" id="UP000663505">
    <property type="component" value="Chromosome"/>
</dbReference>
<keyword evidence="5" id="KW-0190">Covalent protein-DNA linkage</keyword>
<evidence type="ECO:0000256" key="6">
    <source>
        <dbReference type="ARBA" id="ARBA00023125"/>
    </source>
</evidence>
<dbReference type="Pfam" id="PF02586">
    <property type="entry name" value="SRAP"/>
    <property type="match status" value="1"/>
</dbReference>
<name>A0A9X7Z9P0_9BACL</name>
<keyword evidence="7" id="KW-0456">Lyase</keyword>
<reference evidence="9 10" key="1">
    <citation type="submission" date="2021-02" db="EMBL/GenBank/DDBJ databases">
        <title>Alicyclobacillus curvatus sp. nov. and Alicyclobacillus mengziensis sp. nov., two acidophilic bacteria isolated from acid mine drainage.</title>
        <authorList>
            <person name="Huang Y."/>
        </authorList>
    </citation>
    <scope>NUCLEOTIDE SEQUENCE [LARGE SCALE GENOMIC DNA]</scope>
    <source>
        <strain evidence="9 10">S30H14</strain>
    </source>
</reference>
<evidence type="ECO:0000256" key="5">
    <source>
        <dbReference type="ARBA" id="ARBA00023124"/>
    </source>
</evidence>
<dbReference type="InterPro" id="IPR036590">
    <property type="entry name" value="SRAP-like"/>
</dbReference>
<evidence type="ECO:0000256" key="8">
    <source>
        <dbReference type="RuleBase" id="RU364100"/>
    </source>
</evidence>
<evidence type="ECO:0000256" key="2">
    <source>
        <dbReference type="ARBA" id="ARBA00022670"/>
    </source>
</evidence>